<accession>A0AAV4FV50</accession>
<dbReference type="InterPro" id="IPR051275">
    <property type="entry name" value="Cell_adhesion_signaling"/>
</dbReference>
<comment type="subcellular location">
    <subcellularLocation>
        <location evidence="1">Membrane</location>
        <topology evidence="1">Single-pass type I membrane protein</topology>
    </subcellularLocation>
</comment>
<dbReference type="Proteomes" id="UP000762676">
    <property type="component" value="Unassembled WGS sequence"/>
</dbReference>
<feature type="domain" description="Ig-like" evidence="6">
    <location>
        <begin position="15"/>
        <end position="104"/>
    </location>
</feature>
<dbReference type="InterPro" id="IPR003599">
    <property type="entry name" value="Ig_sub"/>
</dbReference>
<dbReference type="GO" id="GO:0050839">
    <property type="term" value="F:cell adhesion molecule binding"/>
    <property type="evidence" value="ECO:0007669"/>
    <property type="project" value="TreeGrafter"/>
</dbReference>
<gene>
    <name evidence="7" type="ORF">ElyMa_003947800</name>
</gene>
<dbReference type="PANTHER" id="PTHR11640:SF31">
    <property type="entry name" value="IRREGULAR CHIASM C-ROUGHEST PROTEIN-RELATED"/>
    <property type="match status" value="1"/>
</dbReference>
<dbReference type="SUPFAM" id="SSF48726">
    <property type="entry name" value="Immunoglobulin"/>
    <property type="match status" value="1"/>
</dbReference>
<dbReference type="Pfam" id="PF07679">
    <property type="entry name" value="I-set"/>
    <property type="match status" value="1"/>
</dbReference>
<keyword evidence="4" id="KW-0325">Glycoprotein</keyword>
<evidence type="ECO:0000256" key="2">
    <source>
        <dbReference type="ARBA" id="ARBA00023136"/>
    </source>
</evidence>
<keyword evidence="8" id="KW-1185">Reference proteome</keyword>
<dbReference type="InterPro" id="IPR036179">
    <property type="entry name" value="Ig-like_dom_sf"/>
</dbReference>
<sequence>MRFEQRPENTSQLLGNSVVFRCRIRAVQGNVQWSKNSLLLGSDRNMQFSTRMSMPGEEDDGTGVSTYDLKITNIQLGDQAGYSCQVSLSEQYPRGLRSEPAYLTVIVPPKNLTISSGRDGVEVYLNTPTNITCTALQSRLCSC</sequence>
<evidence type="ECO:0000256" key="5">
    <source>
        <dbReference type="ARBA" id="ARBA00023319"/>
    </source>
</evidence>
<evidence type="ECO:0000313" key="7">
    <source>
        <dbReference type="EMBL" id="GFR76608.1"/>
    </source>
</evidence>
<dbReference type="GO" id="GO:0098609">
    <property type="term" value="P:cell-cell adhesion"/>
    <property type="evidence" value="ECO:0007669"/>
    <property type="project" value="TreeGrafter"/>
</dbReference>
<dbReference type="InterPro" id="IPR007110">
    <property type="entry name" value="Ig-like_dom"/>
</dbReference>
<dbReference type="SMART" id="SM00409">
    <property type="entry name" value="IG"/>
    <property type="match status" value="1"/>
</dbReference>
<keyword evidence="2" id="KW-0472">Membrane</keyword>
<dbReference type="EMBL" id="BMAT01008030">
    <property type="protein sequence ID" value="GFR76608.1"/>
    <property type="molecule type" value="Genomic_DNA"/>
</dbReference>
<comment type="caution">
    <text evidence="7">The sequence shown here is derived from an EMBL/GenBank/DDBJ whole genome shotgun (WGS) entry which is preliminary data.</text>
</comment>
<evidence type="ECO:0000256" key="3">
    <source>
        <dbReference type="ARBA" id="ARBA00023157"/>
    </source>
</evidence>
<evidence type="ECO:0000259" key="6">
    <source>
        <dbReference type="PROSITE" id="PS50835"/>
    </source>
</evidence>
<dbReference type="AlphaFoldDB" id="A0AAV4FV50"/>
<dbReference type="PROSITE" id="PS50835">
    <property type="entry name" value="IG_LIKE"/>
    <property type="match status" value="1"/>
</dbReference>
<dbReference type="InterPro" id="IPR013783">
    <property type="entry name" value="Ig-like_fold"/>
</dbReference>
<protein>
    <submittedName>
        <fullName evidence="7">Kin of IRRE-like protein 1</fullName>
    </submittedName>
</protein>
<dbReference type="GO" id="GO:0005911">
    <property type="term" value="C:cell-cell junction"/>
    <property type="evidence" value="ECO:0007669"/>
    <property type="project" value="TreeGrafter"/>
</dbReference>
<dbReference type="PANTHER" id="PTHR11640">
    <property type="entry name" value="NEPHRIN"/>
    <property type="match status" value="1"/>
</dbReference>
<evidence type="ECO:0000256" key="1">
    <source>
        <dbReference type="ARBA" id="ARBA00004479"/>
    </source>
</evidence>
<name>A0AAV4FV50_9GAST</name>
<proteinExistence type="predicted"/>
<dbReference type="Gene3D" id="2.60.40.10">
    <property type="entry name" value="Immunoglobulins"/>
    <property type="match status" value="1"/>
</dbReference>
<evidence type="ECO:0000256" key="4">
    <source>
        <dbReference type="ARBA" id="ARBA00023180"/>
    </source>
</evidence>
<dbReference type="GO" id="GO:0005886">
    <property type="term" value="C:plasma membrane"/>
    <property type="evidence" value="ECO:0007669"/>
    <property type="project" value="TreeGrafter"/>
</dbReference>
<keyword evidence="5" id="KW-0393">Immunoglobulin domain</keyword>
<reference evidence="7 8" key="1">
    <citation type="journal article" date="2021" name="Elife">
        <title>Chloroplast acquisition without the gene transfer in kleptoplastic sea slugs, Plakobranchus ocellatus.</title>
        <authorList>
            <person name="Maeda T."/>
            <person name="Takahashi S."/>
            <person name="Yoshida T."/>
            <person name="Shimamura S."/>
            <person name="Takaki Y."/>
            <person name="Nagai Y."/>
            <person name="Toyoda A."/>
            <person name="Suzuki Y."/>
            <person name="Arimoto A."/>
            <person name="Ishii H."/>
            <person name="Satoh N."/>
            <person name="Nishiyama T."/>
            <person name="Hasebe M."/>
            <person name="Maruyama T."/>
            <person name="Minagawa J."/>
            <person name="Obokata J."/>
            <person name="Shigenobu S."/>
        </authorList>
    </citation>
    <scope>NUCLEOTIDE SEQUENCE [LARGE SCALE GENOMIC DNA]</scope>
</reference>
<evidence type="ECO:0000313" key="8">
    <source>
        <dbReference type="Proteomes" id="UP000762676"/>
    </source>
</evidence>
<dbReference type="InterPro" id="IPR013098">
    <property type="entry name" value="Ig_I-set"/>
</dbReference>
<keyword evidence="3" id="KW-1015">Disulfide bond</keyword>
<organism evidence="7 8">
    <name type="scientific">Elysia marginata</name>
    <dbReference type="NCBI Taxonomy" id="1093978"/>
    <lineage>
        <taxon>Eukaryota</taxon>
        <taxon>Metazoa</taxon>
        <taxon>Spiralia</taxon>
        <taxon>Lophotrochozoa</taxon>
        <taxon>Mollusca</taxon>
        <taxon>Gastropoda</taxon>
        <taxon>Heterobranchia</taxon>
        <taxon>Euthyneura</taxon>
        <taxon>Panpulmonata</taxon>
        <taxon>Sacoglossa</taxon>
        <taxon>Placobranchoidea</taxon>
        <taxon>Plakobranchidae</taxon>
        <taxon>Elysia</taxon>
    </lineage>
</organism>